<dbReference type="Pfam" id="PF06437">
    <property type="entry name" value="ISN1"/>
    <property type="match status" value="1"/>
</dbReference>
<gene>
    <name evidence="2" type="ORF">SYNPS1DRAFT_30958</name>
</gene>
<dbReference type="Proteomes" id="UP000278143">
    <property type="component" value="Unassembled WGS sequence"/>
</dbReference>
<dbReference type="GO" id="GO:0009117">
    <property type="term" value="P:nucleotide metabolic process"/>
    <property type="evidence" value="ECO:0007669"/>
    <property type="project" value="InterPro"/>
</dbReference>
<feature type="region of interest" description="Disordered" evidence="1">
    <location>
        <begin position="44"/>
        <end position="97"/>
    </location>
</feature>
<evidence type="ECO:0000256" key="1">
    <source>
        <dbReference type="SAM" id="MobiDB-lite"/>
    </source>
</evidence>
<name>A0A4P9YV74_9FUNG</name>
<dbReference type="AlphaFoldDB" id="A0A4P9YV74"/>
<keyword evidence="3" id="KW-1185">Reference proteome</keyword>
<dbReference type="EMBL" id="KZ991099">
    <property type="protein sequence ID" value="RKP23312.1"/>
    <property type="molecule type" value="Genomic_DNA"/>
</dbReference>
<accession>A0A4P9YV74</accession>
<proteinExistence type="predicted"/>
<dbReference type="GO" id="GO:0008253">
    <property type="term" value="F:5'-nucleotidase activity"/>
    <property type="evidence" value="ECO:0007669"/>
    <property type="project" value="InterPro"/>
</dbReference>
<evidence type="ECO:0000313" key="3">
    <source>
        <dbReference type="Proteomes" id="UP000278143"/>
    </source>
</evidence>
<protein>
    <submittedName>
        <fullName evidence="2">Uncharacterized protein</fullName>
    </submittedName>
</protein>
<dbReference type="OrthoDB" id="185373at2759"/>
<dbReference type="InterPro" id="IPR009453">
    <property type="entry name" value="ISN1"/>
</dbReference>
<reference evidence="3" key="1">
    <citation type="journal article" date="2018" name="Nat. Microbiol.">
        <title>Leveraging single-cell genomics to expand the fungal tree of life.</title>
        <authorList>
            <person name="Ahrendt S.R."/>
            <person name="Quandt C.A."/>
            <person name="Ciobanu D."/>
            <person name="Clum A."/>
            <person name="Salamov A."/>
            <person name="Andreopoulos B."/>
            <person name="Cheng J.F."/>
            <person name="Woyke T."/>
            <person name="Pelin A."/>
            <person name="Henrissat B."/>
            <person name="Reynolds N.K."/>
            <person name="Benny G.L."/>
            <person name="Smith M.E."/>
            <person name="James T.Y."/>
            <person name="Grigoriev I.V."/>
        </authorList>
    </citation>
    <scope>NUCLEOTIDE SEQUENCE [LARGE SCALE GENOMIC DNA]</scope>
    <source>
        <strain evidence="3">Benny S71-1</strain>
    </source>
</reference>
<organism evidence="2 3">
    <name type="scientific">Syncephalis pseudoplumigaleata</name>
    <dbReference type="NCBI Taxonomy" id="1712513"/>
    <lineage>
        <taxon>Eukaryota</taxon>
        <taxon>Fungi</taxon>
        <taxon>Fungi incertae sedis</taxon>
        <taxon>Zoopagomycota</taxon>
        <taxon>Zoopagomycotina</taxon>
        <taxon>Zoopagomycetes</taxon>
        <taxon>Zoopagales</taxon>
        <taxon>Piptocephalidaceae</taxon>
        <taxon>Syncephalis</taxon>
    </lineage>
</organism>
<dbReference type="GO" id="GO:0006190">
    <property type="term" value="P:inosine salvage"/>
    <property type="evidence" value="ECO:0007669"/>
    <property type="project" value="InterPro"/>
</dbReference>
<sequence length="120" mass="13029">MTSVYRINYHLRAHKRDALIEFIKSMLLTPFVLHVKPHAIPGSLGEPLDQLASSGNGDGGDHSTPISAPAAIPLADEGIDAKAATTTTTRQRRASDAREANVLRYAEIMSSVEVLIERHT</sequence>
<dbReference type="GO" id="GO:0000287">
    <property type="term" value="F:magnesium ion binding"/>
    <property type="evidence" value="ECO:0007669"/>
    <property type="project" value="InterPro"/>
</dbReference>
<evidence type="ECO:0000313" key="2">
    <source>
        <dbReference type="EMBL" id="RKP23312.1"/>
    </source>
</evidence>